<dbReference type="EMBL" id="GBXM01055272">
    <property type="protein sequence ID" value="JAH53305.1"/>
    <property type="molecule type" value="Transcribed_RNA"/>
</dbReference>
<organism evidence="1">
    <name type="scientific">Anguilla anguilla</name>
    <name type="common">European freshwater eel</name>
    <name type="synonym">Muraena anguilla</name>
    <dbReference type="NCBI Taxonomy" id="7936"/>
    <lineage>
        <taxon>Eukaryota</taxon>
        <taxon>Metazoa</taxon>
        <taxon>Chordata</taxon>
        <taxon>Craniata</taxon>
        <taxon>Vertebrata</taxon>
        <taxon>Euteleostomi</taxon>
        <taxon>Actinopterygii</taxon>
        <taxon>Neopterygii</taxon>
        <taxon>Teleostei</taxon>
        <taxon>Anguilliformes</taxon>
        <taxon>Anguillidae</taxon>
        <taxon>Anguilla</taxon>
    </lineage>
</organism>
<name>A0A0E9TKC6_ANGAN</name>
<proteinExistence type="predicted"/>
<evidence type="ECO:0000313" key="1">
    <source>
        <dbReference type="EMBL" id="JAH53305.1"/>
    </source>
</evidence>
<reference evidence="1" key="2">
    <citation type="journal article" date="2015" name="Fish Shellfish Immunol.">
        <title>Early steps in the European eel (Anguilla anguilla)-Vibrio vulnificus interaction in the gills: Role of the RtxA13 toxin.</title>
        <authorList>
            <person name="Callol A."/>
            <person name="Pajuelo D."/>
            <person name="Ebbesson L."/>
            <person name="Teles M."/>
            <person name="MacKenzie S."/>
            <person name="Amaro C."/>
        </authorList>
    </citation>
    <scope>NUCLEOTIDE SEQUENCE</scope>
</reference>
<protein>
    <submittedName>
        <fullName evidence="1">Uncharacterized protein</fullName>
    </submittedName>
</protein>
<reference evidence="1" key="1">
    <citation type="submission" date="2014-11" db="EMBL/GenBank/DDBJ databases">
        <authorList>
            <person name="Amaro Gonzalez C."/>
        </authorList>
    </citation>
    <scope>NUCLEOTIDE SEQUENCE</scope>
</reference>
<accession>A0A0E9TKC6</accession>
<sequence>MCNFQSLHTVHTVYMHIVYKFY</sequence>
<dbReference type="AlphaFoldDB" id="A0A0E9TKC6"/>